<keyword evidence="2" id="KW-1185">Reference proteome</keyword>
<evidence type="ECO:0000313" key="1">
    <source>
        <dbReference type="EMBL" id="MED6160497.1"/>
    </source>
</evidence>
<comment type="caution">
    <text evidence="1">The sequence shown here is derived from an EMBL/GenBank/DDBJ whole genome shotgun (WGS) entry which is preliminary data.</text>
</comment>
<dbReference type="Proteomes" id="UP001341840">
    <property type="component" value="Unassembled WGS sequence"/>
</dbReference>
<evidence type="ECO:0000313" key="2">
    <source>
        <dbReference type="Proteomes" id="UP001341840"/>
    </source>
</evidence>
<accession>A0ABU6UIF7</accession>
<gene>
    <name evidence="1" type="ORF">PIB30_051938</name>
</gene>
<sequence>MASRCLPLFPLHRVMGVLHHLRQSPWLNDLHCHHPHPQCRHHVDRLFRHIDEVQHYIRRHRLLPTVVNHRSPRPLNQCHQHREQFIELRRVHQNQLRESLTRIRRCIRPLRHYHIFHQPDQITCYYQSMNILNIFTNQL</sequence>
<protein>
    <submittedName>
        <fullName evidence="1">Uncharacterized protein</fullName>
    </submittedName>
</protein>
<name>A0ABU6UIF7_9FABA</name>
<organism evidence="1 2">
    <name type="scientific">Stylosanthes scabra</name>
    <dbReference type="NCBI Taxonomy" id="79078"/>
    <lineage>
        <taxon>Eukaryota</taxon>
        <taxon>Viridiplantae</taxon>
        <taxon>Streptophyta</taxon>
        <taxon>Embryophyta</taxon>
        <taxon>Tracheophyta</taxon>
        <taxon>Spermatophyta</taxon>
        <taxon>Magnoliopsida</taxon>
        <taxon>eudicotyledons</taxon>
        <taxon>Gunneridae</taxon>
        <taxon>Pentapetalae</taxon>
        <taxon>rosids</taxon>
        <taxon>fabids</taxon>
        <taxon>Fabales</taxon>
        <taxon>Fabaceae</taxon>
        <taxon>Papilionoideae</taxon>
        <taxon>50 kb inversion clade</taxon>
        <taxon>dalbergioids sensu lato</taxon>
        <taxon>Dalbergieae</taxon>
        <taxon>Pterocarpus clade</taxon>
        <taxon>Stylosanthes</taxon>
    </lineage>
</organism>
<proteinExistence type="predicted"/>
<reference evidence="1 2" key="1">
    <citation type="journal article" date="2023" name="Plants (Basel)">
        <title>Bridging the Gap: Combining Genomics and Transcriptomics Approaches to Understand Stylosanthes scabra, an Orphan Legume from the Brazilian Caatinga.</title>
        <authorList>
            <person name="Ferreira-Neto J.R.C."/>
            <person name="da Silva M.D."/>
            <person name="Binneck E."/>
            <person name="de Melo N.F."/>
            <person name="da Silva R.H."/>
            <person name="de Melo A.L.T.M."/>
            <person name="Pandolfi V."/>
            <person name="Bustamante F.O."/>
            <person name="Brasileiro-Vidal A.C."/>
            <person name="Benko-Iseppon A.M."/>
        </authorList>
    </citation>
    <scope>NUCLEOTIDE SEQUENCE [LARGE SCALE GENOMIC DNA]</scope>
    <source>
        <tissue evidence="1">Leaves</tissue>
    </source>
</reference>
<dbReference type="EMBL" id="JASCZI010121201">
    <property type="protein sequence ID" value="MED6160497.1"/>
    <property type="molecule type" value="Genomic_DNA"/>
</dbReference>